<evidence type="ECO:0000256" key="1">
    <source>
        <dbReference type="SAM" id="Phobius"/>
    </source>
</evidence>
<dbReference type="AlphaFoldDB" id="A0A428ZKE0"/>
<keyword evidence="1" id="KW-0472">Membrane</keyword>
<gene>
    <name evidence="2" type="ORF">DMH04_07730</name>
</gene>
<evidence type="ECO:0000313" key="3">
    <source>
        <dbReference type="Proteomes" id="UP000287547"/>
    </source>
</evidence>
<comment type="caution">
    <text evidence="2">The sequence shown here is derived from an EMBL/GenBank/DDBJ whole genome shotgun (WGS) entry which is preliminary data.</text>
</comment>
<evidence type="ECO:0000313" key="2">
    <source>
        <dbReference type="EMBL" id="RSM88524.1"/>
    </source>
</evidence>
<feature type="transmembrane region" description="Helical" evidence="1">
    <location>
        <begin position="37"/>
        <end position="56"/>
    </location>
</feature>
<keyword evidence="1" id="KW-0812">Transmembrane</keyword>
<dbReference type="EMBL" id="QHKI01000004">
    <property type="protein sequence ID" value="RSM88524.1"/>
    <property type="molecule type" value="Genomic_DNA"/>
</dbReference>
<dbReference type="RefSeq" id="WP_037261005.1">
    <property type="nucleotide sequence ID" value="NZ_QHKI01000004.1"/>
</dbReference>
<sequence length="64" mass="6980">MSNSERPLFGPIDPYALLPSVALASFAFVLLLNGVVLVGLVPLVLAGLIIAFDSWANRSERRRR</sequence>
<name>A0A428ZKE0_KIBAR</name>
<accession>A0A428ZKE0</accession>
<organism evidence="2 3">
    <name type="scientific">Kibdelosporangium aridum</name>
    <dbReference type="NCBI Taxonomy" id="2030"/>
    <lineage>
        <taxon>Bacteria</taxon>
        <taxon>Bacillati</taxon>
        <taxon>Actinomycetota</taxon>
        <taxon>Actinomycetes</taxon>
        <taxon>Pseudonocardiales</taxon>
        <taxon>Pseudonocardiaceae</taxon>
        <taxon>Kibdelosporangium</taxon>
    </lineage>
</organism>
<protein>
    <submittedName>
        <fullName evidence="2">Uncharacterized protein</fullName>
    </submittedName>
</protein>
<proteinExistence type="predicted"/>
<reference evidence="2 3" key="1">
    <citation type="submission" date="2018-05" db="EMBL/GenBank/DDBJ databases">
        <title>Evolution of GPA BGCs.</title>
        <authorList>
            <person name="Waglechner N."/>
            <person name="Wright G.D."/>
        </authorList>
    </citation>
    <scope>NUCLEOTIDE SEQUENCE [LARGE SCALE GENOMIC DNA]</scope>
    <source>
        <strain evidence="2 3">A82846</strain>
    </source>
</reference>
<dbReference type="Proteomes" id="UP000287547">
    <property type="component" value="Unassembled WGS sequence"/>
</dbReference>
<keyword evidence="1" id="KW-1133">Transmembrane helix</keyword>